<evidence type="ECO:0000313" key="3">
    <source>
        <dbReference type="Proteomes" id="UP000549617"/>
    </source>
</evidence>
<dbReference type="AlphaFoldDB" id="A0A7W9AF18"/>
<sequence>MLPESSLLNPFVPSAVEGRGANDPRPSTALGTNGEGLRV</sequence>
<accession>A0A7W9AF18</accession>
<organism evidence="2 3">
    <name type="scientific">Sphingobium boeckii</name>
    <dbReference type="NCBI Taxonomy" id="1082345"/>
    <lineage>
        <taxon>Bacteria</taxon>
        <taxon>Pseudomonadati</taxon>
        <taxon>Pseudomonadota</taxon>
        <taxon>Alphaproteobacteria</taxon>
        <taxon>Sphingomonadales</taxon>
        <taxon>Sphingomonadaceae</taxon>
        <taxon>Sphingobium</taxon>
    </lineage>
</organism>
<name>A0A7W9AF18_9SPHN</name>
<protein>
    <submittedName>
        <fullName evidence="2">Uncharacterized protein</fullName>
    </submittedName>
</protein>
<gene>
    <name evidence="2" type="ORF">FHS49_000466</name>
</gene>
<comment type="caution">
    <text evidence="2">The sequence shown here is derived from an EMBL/GenBank/DDBJ whole genome shotgun (WGS) entry which is preliminary data.</text>
</comment>
<feature type="region of interest" description="Disordered" evidence="1">
    <location>
        <begin position="1"/>
        <end position="39"/>
    </location>
</feature>
<evidence type="ECO:0000313" key="2">
    <source>
        <dbReference type="EMBL" id="MBB5684475.1"/>
    </source>
</evidence>
<reference evidence="2 3" key="1">
    <citation type="submission" date="2020-08" db="EMBL/GenBank/DDBJ databases">
        <title>Genomic Encyclopedia of Type Strains, Phase IV (KMG-IV): sequencing the most valuable type-strain genomes for metagenomic binning, comparative biology and taxonomic classification.</title>
        <authorList>
            <person name="Goeker M."/>
        </authorList>
    </citation>
    <scope>NUCLEOTIDE SEQUENCE [LARGE SCALE GENOMIC DNA]</scope>
    <source>
        <strain evidence="2 3">DSM 25079</strain>
    </source>
</reference>
<evidence type="ECO:0000256" key="1">
    <source>
        <dbReference type="SAM" id="MobiDB-lite"/>
    </source>
</evidence>
<dbReference type="Proteomes" id="UP000549617">
    <property type="component" value="Unassembled WGS sequence"/>
</dbReference>
<keyword evidence="3" id="KW-1185">Reference proteome</keyword>
<dbReference type="EMBL" id="JACIJC010000001">
    <property type="protein sequence ID" value="MBB5684475.1"/>
    <property type="molecule type" value="Genomic_DNA"/>
</dbReference>
<proteinExistence type="predicted"/>